<sequence length="178" mass="20079">MGNSHAKVKLPEMHEVFFGSSEWDYCFLEKQLADLYGEGQYSIIGILDRLYAENTKHKPGLSPGSHFESGEDEKSTALSEYVCERRAALAEKANDDNEGNNEKQGVTKKDAKPDDKGIFILISNEYEDEEDKEQGKKSDSKTHCEEGLNTFSDAYEIDGDEENFDMLALCRVEARSFV</sequence>
<reference evidence="2" key="1">
    <citation type="submission" date="2023-06" db="EMBL/GenBank/DDBJ databases">
        <title>Genome-scale phylogeny and comparative genomics of the fungal order Sordariales.</title>
        <authorList>
            <consortium name="Lawrence Berkeley National Laboratory"/>
            <person name="Hensen N."/>
            <person name="Bonometti L."/>
            <person name="Westerberg I."/>
            <person name="Brannstrom I.O."/>
            <person name="Guillou S."/>
            <person name="Cros-Aarteil S."/>
            <person name="Calhoun S."/>
            <person name="Haridas S."/>
            <person name="Kuo A."/>
            <person name="Mondo S."/>
            <person name="Pangilinan J."/>
            <person name="Riley R."/>
            <person name="Labutti K."/>
            <person name="Andreopoulos B."/>
            <person name="Lipzen A."/>
            <person name="Chen C."/>
            <person name="Yanf M."/>
            <person name="Daum C."/>
            <person name="Ng V."/>
            <person name="Clum A."/>
            <person name="Steindorff A."/>
            <person name="Ohm R."/>
            <person name="Martin F."/>
            <person name="Silar P."/>
            <person name="Natvig D."/>
            <person name="Lalanne C."/>
            <person name="Gautier V."/>
            <person name="Ament-Velasquez S.L."/>
            <person name="Kruys A."/>
            <person name="Hutchinson M.I."/>
            <person name="Powell A.J."/>
            <person name="Barry K."/>
            <person name="Miller A.N."/>
            <person name="Grigoriev I.V."/>
            <person name="Debuchy R."/>
            <person name="Gladieux P."/>
            <person name="Thoren M.H."/>
            <person name="Johannesson H."/>
        </authorList>
    </citation>
    <scope>NUCLEOTIDE SEQUENCE</scope>
    <source>
        <strain evidence="2">CBS 540.89</strain>
    </source>
</reference>
<feature type="compositionally biased region" description="Basic and acidic residues" evidence="1">
    <location>
        <begin position="133"/>
        <end position="145"/>
    </location>
</feature>
<dbReference type="EMBL" id="JAUKTV010000025">
    <property type="protein sequence ID" value="KAK0702565.1"/>
    <property type="molecule type" value="Genomic_DNA"/>
</dbReference>
<dbReference type="AlphaFoldDB" id="A0AA39ZRX7"/>
<organism evidence="2 3">
    <name type="scientific">Apiosordaria backusii</name>
    <dbReference type="NCBI Taxonomy" id="314023"/>
    <lineage>
        <taxon>Eukaryota</taxon>
        <taxon>Fungi</taxon>
        <taxon>Dikarya</taxon>
        <taxon>Ascomycota</taxon>
        <taxon>Pezizomycotina</taxon>
        <taxon>Sordariomycetes</taxon>
        <taxon>Sordariomycetidae</taxon>
        <taxon>Sordariales</taxon>
        <taxon>Lasiosphaeriaceae</taxon>
        <taxon>Apiosordaria</taxon>
    </lineage>
</organism>
<feature type="region of interest" description="Disordered" evidence="1">
    <location>
        <begin position="89"/>
        <end position="145"/>
    </location>
</feature>
<gene>
    <name evidence="2" type="ORF">B0T21DRAFT_416959</name>
</gene>
<dbReference type="Proteomes" id="UP001172159">
    <property type="component" value="Unassembled WGS sequence"/>
</dbReference>
<comment type="caution">
    <text evidence="2">The sequence shown here is derived from an EMBL/GenBank/DDBJ whole genome shotgun (WGS) entry which is preliminary data.</text>
</comment>
<evidence type="ECO:0000313" key="2">
    <source>
        <dbReference type="EMBL" id="KAK0702565.1"/>
    </source>
</evidence>
<proteinExistence type="predicted"/>
<evidence type="ECO:0000256" key="1">
    <source>
        <dbReference type="SAM" id="MobiDB-lite"/>
    </source>
</evidence>
<keyword evidence="3" id="KW-1185">Reference proteome</keyword>
<evidence type="ECO:0000313" key="3">
    <source>
        <dbReference type="Proteomes" id="UP001172159"/>
    </source>
</evidence>
<protein>
    <submittedName>
        <fullName evidence="2">Uncharacterized protein</fullName>
    </submittedName>
</protein>
<accession>A0AA39ZRX7</accession>
<feature type="compositionally biased region" description="Basic and acidic residues" evidence="1">
    <location>
        <begin position="105"/>
        <end position="117"/>
    </location>
</feature>
<name>A0AA39ZRX7_9PEZI</name>